<evidence type="ECO:0000313" key="3">
    <source>
        <dbReference type="Proteomes" id="UP000320085"/>
    </source>
</evidence>
<dbReference type="PANTHER" id="PTHR43283">
    <property type="entry name" value="BETA-LACTAMASE-RELATED"/>
    <property type="match status" value="1"/>
</dbReference>
<protein>
    <submittedName>
        <fullName evidence="2">CubicO group peptidase (Beta-lactamase class C family)</fullName>
    </submittedName>
</protein>
<dbReference type="PANTHER" id="PTHR43283:SF7">
    <property type="entry name" value="BETA-LACTAMASE-RELATED DOMAIN-CONTAINING PROTEIN"/>
    <property type="match status" value="1"/>
</dbReference>
<dbReference type="AlphaFoldDB" id="A0A543PTN9"/>
<dbReference type="InterPro" id="IPR012338">
    <property type="entry name" value="Beta-lactam/transpept-like"/>
</dbReference>
<comment type="caution">
    <text evidence="2">The sequence shown here is derived from an EMBL/GenBank/DDBJ whole genome shotgun (WGS) entry which is preliminary data.</text>
</comment>
<dbReference type="InterPro" id="IPR001466">
    <property type="entry name" value="Beta-lactam-related"/>
</dbReference>
<proteinExistence type="predicted"/>
<dbReference type="Pfam" id="PF00144">
    <property type="entry name" value="Beta-lactamase"/>
    <property type="match status" value="1"/>
</dbReference>
<dbReference type="SUPFAM" id="SSF56601">
    <property type="entry name" value="beta-lactamase/transpeptidase-like"/>
    <property type="match status" value="1"/>
</dbReference>
<evidence type="ECO:0000259" key="1">
    <source>
        <dbReference type="Pfam" id="PF00144"/>
    </source>
</evidence>
<reference evidence="2 3" key="1">
    <citation type="submission" date="2019-06" db="EMBL/GenBank/DDBJ databases">
        <title>Sequencing the genomes of 1000 actinobacteria strains.</title>
        <authorList>
            <person name="Klenk H.-P."/>
        </authorList>
    </citation>
    <scope>NUCLEOTIDE SEQUENCE [LARGE SCALE GENOMIC DNA]</scope>
    <source>
        <strain evidence="2 3">DSM 21776</strain>
    </source>
</reference>
<feature type="domain" description="Beta-lactamase-related" evidence="1">
    <location>
        <begin position="27"/>
        <end position="310"/>
    </location>
</feature>
<dbReference type="InterPro" id="IPR050789">
    <property type="entry name" value="Diverse_Enzym_Activities"/>
</dbReference>
<evidence type="ECO:0000313" key="2">
    <source>
        <dbReference type="EMBL" id="TQN47443.1"/>
    </source>
</evidence>
<dbReference type="RefSeq" id="WP_185747047.1">
    <property type="nucleotide sequence ID" value="NZ_BAAAQC010000005.1"/>
</dbReference>
<sequence>MGAKVSAVLTEQLGVLSDYSLREVRAVLVHVCGVPVHEEYRSSTAQETHNVASVTKSVIGTLVGIALADGSLKSLEQTLGELLPEHRAVMSPAVASIRLRQLLTMTAGLDADLPDSSVGAWIQSDHFVEGILRQGVVGNPGTFAYSSASSHLLSAIVARATHRSVLDYATEKLFEPLGIKMTGAAQPLLVKASAAAYDKARFAWPVDHQGINYGAGWLKLRPQDMAKLGQVYLDHGTWQGKQIVPQSWVQDATTGHVDVGAQGADRYGYQWWVTTAGGHPAYAALGFGGQLVEVVPDKALVVVFATHVDTLASVAQGPSLHFYQNVVSGALVPTLP</sequence>
<dbReference type="EMBL" id="VFQF01000001">
    <property type="protein sequence ID" value="TQN47443.1"/>
    <property type="molecule type" value="Genomic_DNA"/>
</dbReference>
<dbReference type="Proteomes" id="UP000320085">
    <property type="component" value="Unassembled WGS sequence"/>
</dbReference>
<gene>
    <name evidence="2" type="ORF">FHX52_0545</name>
</gene>
<organism evidence="2 3">
    <name type="scientific">Humibacillus xanthopallidus</name>
    <dbReference type="NCBI Taxonomy" id="412689"/>
    <lineage>
        <taxon>Bacteria</taxon>
        <taxon>Bacillati</taxon>
        <taxon>Actinomycetota</taxon>
        <taxon>Actinomycetes</taxon>
        <taxon>Micrococcales</taxon>
        <taxon>Intrasporangiaceae</taxon>
        <taxon>Humibacillus</taxon>
    </lineage>
</organism>
<dbReference type="Gene3D" id="3.40.710.10">
    <property type="entry name" value="DD-peptidase/beta-lactamase superfamily"/>
    <property type="match status" value="1"/>
</dbReference>
<accession>A0A543PTN9</accession>
<name>A0A543PTN9_9MICO</name>